<evidence type="ECO:0000313" key="2">
    <source>
        <dbReference type="Proteomes" id="UP001300502"/>
    </source>
</evidence>
<comment type="caution">
    <text evidence="1">The sequence shown here is derived from an EMBL/GenBank/DDBJ whole genome shotgun (WGS) entry which is preliminary data.</text>
</comment>
<dbReference type="Proteomes" id="UP001300502">
    <property type="component" value="Unassembled WGS sequence"/>
</dbReference>
<dbReference type="AlphaFoldDB" id="A0AAV9IIG8"/>
<gene>
    <name evidence="1" type="ORF">GAYE_SCF37G5121</name>
</gene>
<protein>
    <submittedName>
        <fullName evidence="1">Uncharacterized protein</fullName>
    </submittedName>
</protein>
<sequence>MARSACELSSNMFPPNLKDFFGSSVYEDIERGFDENERCYLGLCTEFDIFPAEDRNVKRAEDKEAKADSSVVSVQQGEFDWMEFLKTYCALTESEARNWVSKIQQLKLKLLLV</sequence>
<evidence type="ECO:0000313" key="1">
    <source>
        <dbReference type="EMBL" id="KAK4527199.1"/>
    </source>
</evidence>
<keyword evidence="2" id="KW-1185">Reference proteome</keyword>
<name>A0AAV9IIG8_9RHOD</name>
<proteinExistence type="predicted"/>
<organism evidence="1 2">
    <name type="scientific">Galdieria yellowstonensis</name>
    <dbReference type="NCBI Taxonomy" id="3028027"/>
    <lineage>
        <taxon>Eukaryota</taxon>
        <taxon>Rhodophyta</taxon>
        <taxon>Bangiophyceae</taxon>
        <taxon>Galdieriales</taxon>
        <taxon>Galdieriaceae</taxon>
        <taxon>Galdieria</taxon>
    </lineage>
</organism>
<dbReference type="EMBL" id="JANCYU010000049">
    <property type="protein sequence ID" value="KAK4527199.1"/>
    <property type="molecule type" value="Genomic_DNA"/>
</dbReference>
<reference evidence="1 2" key="1">
    <citation type="submission" date="2022-07" db="EMBL/GenBank/DDBJ databases">
        <title>Genome-wide signatures of adaptation to extreme environments.</title>
        <authorList>
            <person name="Cho C.H."/>
            <person name="Yoon H.S."/>
        </authorList>
    </citation>
    <scope>NUCLEOTIDE SEQUENCE [LARGE SCALE GENOMIC DNA]</scope>
    <source>
        <strain evidence="1 2">108.79 E11</strain>
    </source>
</reference>
<accession>A0AAV9IIG8</accession>